<dbReference type="GO" id="GO:0032259">
    <property type="term" value="P:methylation"/>
    <property type="evidence" value="ECO:0007669"/>
    <property type="project" value="UniProtKB-KW"/>
</dbReference>
<dbReference type="Gene3D" id="3.40.50.150">
    <property type="entry name" value="Vaccinia Virus protein VP39"/>
    <property type="match status" value="1"/>
</dbReference>
<dbReference type="RefSeq" id="WP_128249303.1">
    <property type="nucleotide sequence ID" value="NZ_CP034951.1"/>
</dbReference>
<dbReference type="PANTHER" id="PTHR12993:SF29">
    <property type="entry name" value="BLR3841 PROTEIN"/>
    <property type="match status" value="1"/>
</dbReference>
<dbReference type="GO" id="GO:0008757">
    <property type="term" value="F:S-adenosylmethionine-dependent methyltransferase activity"/>
    <property type="evidence" value="ECO:0007669"/>
    <property type="project" value="InterPro"/>
</dbReference>
<keyword evidence="1" id="KW-0808">Transferase</keyword>
<protein>
    <submittedName>
        <fullName evidence="1">Methyltransferase domain-containing protein</fullName>
    </submittedName>
</protein>
<gene>
    <name evidence="1" type="ORF">EI546_03830</name>
</gene>
<dbReference type="InterPro" id="IPR003737">
    <property type="entry name" value="GlcNAc_PI_deacetylase-related"/>
</dbReference>
<dbReference type="Pfam" id="PF02585">
    <property type="entry name" value="PIG-L"/>
    <property type="match status" value="1"/>
</dbReference>
<dbReference type="InterPro" id="IPR029063">
    <property type="entry name" value="SAM-dependent_MTases_sf"/>
</dbReference>
<organism evidence="1 2">
    <name type="scientific">Aequorivita ciconiae</name>
    <dbReference type="NCBI Taxonomy" id="2494375"/>
    <lineage>
        <taxon>Bacteria</taxon>
        <taxon>Pseudomonadati</taxon>
        <taxon>Bacteroidota</taxon>
        <taxon>Flavobacteriia</taxon>
        <taxon>Flavobacteriales</taxon>
        <taxon>Flavobacteriaceae</taxon>
        <taxon>Aequorivita</taxon>
    </lineage>
</organism>
<dbReference type="InterPro" id="IPR008715">
    <property type="entry name" value="SAM-MeTfrase_NodS-like"/>
</dbReference>
<dbReference type="SUPFAM" id="SSF102588">
    <property type="entry name" value="LmbE-like"/>
    <property type="match status" value="1"/>
</dbReference>
<keyword evidence="2" id="KW-1185">Reference proteome</keyword>
<evidence type="ECO:0000313" key="1">
    <source>
        <dbReference type="EMBL" id="QAA80910.1"/>
    </source>
</evidence>
<sequence length="447" mass="51592">MESEEHLTSETLLFSPLLASEQLSKQIGNALILAPHPDDEVLGCGGLIQFLLEQNISVFVCFVTSGGASHPNSKEYPPKKLAALREKEAIKSCEILGVKKEDVFFMRQPDSCLSKLNENIQVKNREKLIQILKEFSISSIILPWERDPHPDHIASCKLGKLAAEEVDSEIQLIEYPIWLWKNSVEKDWPLKDEREIYRLEISSKLVKKREAILAHKSQTSHLIDDDPQGFILTEYLLEPFLTPYEFYFFKKPESVPSLTKSYFDTLYDHNPDPWNFRNSDYEKSKYKTIDQFLNGKLYKNGLEMGCSIGIHTSHLANHCKKLLAVDISAEAIETAKKSTNLPNVTFEIRDIEKDFPTGPFQFISMCEMGYYFDKNTLWNIFEHISKNLEINGQFLMVHWTSFVREYPLNGKKVHQLFESFNEKEKAFALLSSSAADRFELMLWEKKG</sequence>
<evidence type="ECO:0000313" key="2">
    <source>
        <dbReference type="Proteomes" id="UP000285517"/>
    </source>
</evidence>
<dbReference type="GO" id="GO:0016811">
    <property type="term" value="F:hydrolase activity, acting on carbon-nitrogen (but not peptide) bonds, in linear amides"/>
    <property type="evidence" value="ECO:0007669"/>
    <property type="project" value="TreeGrafter"/>
</dbReference>
<dbReference type="PANTHER" id="PTHR12993">
    <property type="entry name" value="N-ACETYLGLUCOSAMINYL-PHOSPHATIDYLINOSITOL DE-N-ACETYLASE-RELATED"/>
    <property type="match status" value="1"/>
</dbReference>
<dbReference type="AlphaFoldDB" id="A0A410G105"/>
<dbReference type="OrthoDB" id="9790023at2"/>
<dbReference type="SUPFAM" id="SSF53335">
    <property type="entry name" value="S-adenosyl-L-methionine-dependent methyltransferases"/>
    <property type="match status" value="1"/>
</dbReference>
<dbReference type="Gene3D" id="3.40.50.10320">
    <property type="entry name" value="LmbE-like"/>
    <property type="match status" value="1"/>
</dbReference>
<dbReference type="Pfam" id="PF05401">
    <property type="entry name" value="NodS"/>
    <property type="match status" value="1"/>
</dbReference>
<dbReference type="Proteomes" id="UP000285517">
    <property type="component" value="Chromosome"/>
</dbReference>
<dbReference type="GO" id="GO:0009312">
    <property type="term" value="P:oligosaccharide biosynthetic process"/>
    <property type="evidence" value="ECO:0007669"/>
    <property type="project" value="InterPro"/>
</dbReference>
<dbReference type="KEGG" id="aev:EI546_03830"/>
<dbReference type="InterPro" id="IPR024078">
    <property type="entry name" value="LmbE-like_dom_sf"/>
</dbReference>
<dbReference type="EMBL" id="CP034951">
    <property type="protein sequence ID" value="QAA80910.1"/>
    <property type="molecule type" value="Genomic_DNA"/>
</dbReference>
<dbReference type="CDD" id="cd02440">
    <property type="entry name" value="AdoMet_MTases"/>
    <property type="match status" value="1"/>
</dbReference>
<proteinExistence type="predicted"/>
<reference evidence="1 2" key="1">
    <citation type="submission" date="2019-01" db="EMBL/GenBank/DDBJ databases">
        <title>Complete genome sequencing of Aequorivita sp. H23M31.</title>
        <authorList>
            <person name="Bae J.-W."/>
        </authorList>
    </citation>
    <scope>NUCLEOTIDE SEQUENCE [LARGE SCALE GENOMIC DNA]</scope>
    <source>
        <strain evidence="1 2">H23M31</strain>
    </source>
</reference>
<keyword evidence="1" id="KW-0489">Methyltransferase</keyword>
<accession>A0A410G105</accession>
<name>A0A410G105_9FLAO</name>